<organism evidence="1 2">
    <name type="scientific">Emcibacter nanhaiensis</name>
    <dbReference type="NCBI Taxonomy" id="1505037"/>
    <lineage>
        <taxon>Bacteria</taxon>
        <taxon>Pseudomonadati</taxon>
        <taxon>Pseudomonadota</taxon>
        <taxon>Alphaproteobacteria</taxon>
        <taxon>Emcibacterales</taxon>
        <taxon>Emcibacteraceae</taxon>
        <taxon>Emcibacter</taxon>
    </lineage>
</organism>
<accession>A0A501PIU1</accession>
<dbReference type="Gene3D" id="3.10.450.50">
    <property type="match status" value="1"/>
</dbReference>
<dbReference type="EMBL" id="VFIY01000010">
    <property type="protein sequence ID" value="TPD59854.1"/>
    <property type="molecule type" value="Genomic_DNA"/>
</dbReference>
<name>A0A501PIU1_9PROT</name>
<comment type="caution">
    <text evidence="1">The sequence shown here is derived from an EMBL/GenBank/DDBJ whole genome shotgun (WGS) entry which is preliminary data.</text>
</comment>
<protein>
    <submittedName>
        <fullName evidence="1">Nuclear transport factor 2 family protein</fullName>
    </submittedName>
</protein>
<dbReference type="Proteomes" id="UP000319148">
    <property type="component" value="Unassembled WGS sequence"/>
</dbReference>
<gene>
    <name evidence="1" type="ORF">FIV46_10235</name>
</gene>
<dbReference type="InterPro" id="IPR032710">
    <property type="entry name" value="NTF2-like_dom_sf"/>
</dbReference>
<evidence type="ECO:0000313" key="2">
    <source>
        <dbReference type="Proteomes" id="UP000319148"/>
    </source>
</evidence>
<dbReference type="OrthoDB" id="7508883at2"/>
<dbReference type="SUPFAM" id="SSF54427">
    <property type="entry name" value="NTF2-like"/>
    <property type="match status" value="1"/>
</dbReference>
<keyword evidence="2" id="KW-1185">Reference proteome</keyword>
<proteinExistence type="predicted"/>
<dbReference type="RefSeq" id="WP_139940825.1">
    <property type="nucleotide sequence ID" value="NZ_JBHSYP010000006.1"/>
</dbReference>
<sequence>MFDEARYREYLHHFNKPDHETLHREFFAPDVELVTLGNVLRGQEGIRKFYAYFHSCVREHIDLIKFYPTEGGAWVHVAMRLEAFEDLTEQGLANIGIQRMPAIPKGTVYENEMFIHYQLNSEGKLGLLRCAEYIPPMNVIE</sequence>
<dbReference type="AlphaFoldDB" id="A0A501PIU1"/>
<evidence type="ECO:0000313" key="1">
    <source>
        <dbReference type="EMBL" id="TPD59854.1"/>
    </source>
</evidence>
<reference evidence="2" key="1">
    <citation type="submission" date="2019-06" db="EMBL/GenBank/DDBJ databases">
        <title>The complete genome of Emcibacter congregatus ZYLT.</title>
        <authorList>
            <person name="Zhao Z."/>
        </authorList>
    </citation>
    <scope>NUCLEOTIDE SEQUENCE [LARGE SCALE GENOMIC DNA]</scope>
    <source>
        <strain evidence="2">MCCC 1A06723</strain>
    </source>
</reference>